<reference evidence="2" key="1">
    <citation type="journal article" date="2021" name="Int. J. Syst. Evol. Microbiol.">
        <title>Actinocatenispora comari sp. nov., an endophytic actinomycete isolated from aerial parts of Comarum salesowianum.</title>
        <authorList>
            <person name="Oyunbileg N."/>
            <person name="Iizaka Y."/>
            <person name="Hamada M."/>
            <person name="Davaapurev B.O."/>
            <person name="Fukumoto A."/>
            <person name="Tsetseg B."/>
            <person name="Kato F."/>
            <person name="Tamura T."/>
            <person name="Batkhuu J."/>
            <person name="Anzai Y."/>
        </authorList>
    </citation>
    <scope>NUCLEOTIDE SEQUENCE [LARGE SCALE GENOMIC DNA]</scope>
    <source>
        <strain evidence="2">NUM-2625</strain>
    </source>
</reference>
<gene>
    <name evidence="1" type="ORF">NUM_19240</name>
</gene>
<comment type="caution">
    <text evidence="1">The sequence shown here is derived from an EMBL/GenBank/DDBJ whole genome shotgun (WGS) entry which is preliminary data.</text>
</comment>
<protein>
    <submittedName>
        <fullName evidence="1">Uncharacterized protein</fullName>
    </submittedName>
</protein>
<name>A0A8J4A9H1_9ACTN</name>
<dbReference type="EMBL" id="BOPO01000027">
    <property type="protein sequence ID" value="GIL26670.1"/>
    <property type="molecule type" value="Genomic_DNA"/>
</dbReference>
<accession>A0A8J4A9H1</accession>
<sequence length="351" mass="37056">MSNLTFHGRDSLYALGFDVQKEAARAQIRSYNHFMSATEAGRETSAQARGVYEETGISIRSGRHGGVDTPSGFSDTAFEMWKDIPGLFVQFAGANPHDFEPAISALSEAAYCVHMDLAPSRASGGDGYAVPERFRAPDEPISTRVGNIKHLMQGWNGRAAGAFSGYMSKLPAAAELQSGVSLSMAAALAGRQQILSAAYADIWTIGTKTRDVLRAWGTCDGETATVVTLSVVGVLATIVSEVATLGFATPELVAAGAAIGSGVAGLAGTFASVDLGGASVPRIISNMKVAIKKLIGAMKNENDMVNDLLGRVAARANQSRNFISIPEPDALYTVEKSDVSYLETRNGFYDE</sequence>
<evidence type="ECO:0000313" key="2">
    <source>
        <dbReference type="Proteomes" id="UP000614996"/>
    </source>
</evidence>
<dbReference type="AlphaFoldDB" id="A0A8J4A9H1"/>
<dbReference type="Proteomes" id="UP000614996">
    <property type="component" value="Unassembled WGS sequence"/>
</dbReference>
<organism evidence="1 2">
    <name type="scientific">Actinocatenispora comari</name>
    <dbReference type="NCBI Taxonomy" id="2807577"/>
    <lineage>
        <taxon>Bacteria</taxon>
        <taxon>Bacillati</taxon>
        <taxon>Actinomycetota</taxon>
        <taxon>Actinomycetes</taxon>
        <taxon>Micromonosporales</taxon>
        <taxon>Micromonosporaceae</taxon>
        <taxon>Actinocatenispora</taxon>
    </lineage>
</organism>
<evidence type="ECO:0000313" key="1">
    <source>
        <dbReference type="EMBL" id="GIL26670.1"/>
    </source>
</evidence>
<proteinExistence type="predicted"/>
<dbReference type="RefSeq" id="WP_207124462.1">
    <property type="nucleotide sequence ID" value="NZ_BOPO01000027.1"/>
</dbReference>
<keyword evidence="2" id="KW-1185">Reference proteome</keyword>